<name>A0A433ZYC0_MORMO</name>
<dbReference type="Gene3D" id="1.10.150.630">
    <property type="match status" value="1"/>
</dbReference>
<feature type="domain" description="Hypersensitivity response secretion-like HrpJ" evidence="2">
    <location>
        <begin position="45"/>
        <end position="203"/>
    </location>
</feature>
<dbReference type="Pfam" id="PF07201">
    <property type="entry name" value="HrpJ"/>
    <property type="match status" value="1"/>
</dbReference>
<dbReference type="PRINTS" id="PR01344">
    <property type="entry name" value="INVEPROTEIN"/>
</dbReference>
<protein>
    <recommendedName>
        <fullName evidence="2">Hypersensitivity response secretion-like HrpJ domain-containing protein</fullName>
    </recommendedName>
</protein>
<organism evidence="3 4">
    <name type="scientific">Morganella morganii</name>
    <name type="common">Proteus morganii</name>
    <dbReference type="NCBI Taxonomy" id="582"/>
    <lineage>
        <taxon>Bacteria</taxon>
        <taxon>Pseudomonadati</taxon>
        <taxon>Pseudomonadota</taxon>
        <taxon>Gammaproteobacteria</taxon>
        <taxon>Enterobacterales</taxon>
        <taxon>Morganellaceae</taxon>
        <taxon>Morganella</taxon>
    </lineage>
</organism>
<dbReference type="NCBIfam" id="TIGR02568">
    <property type="entry name" value="LcrE"/>
    <property type="match status" value="1"/>
</dbReference>
<dbReference type="InterPro" id="IPR013401">
    <property type="entry name" value="T3SS_LcrE"/>
</dbReference>
<evidence type="ECO:0000313" key="3">
    <source>
        <dbReference type="EMBL" id="RUT67133.1"/>
    </source>
</evidence>
<dbReference type="InterPro" id="IPR010812">
    <property type="entry name" value="HrpJ-like"/>
</dbReference>
<evidence type="ECO:0000256" key="1">
    <source>
        <dbReference type="SAM" id="MobiDB-lite"/>
    </source>
</evidence>
<dbReference type="SUPFAM" id="SSF140591">
    <property type="entry name" value="Type III secretion system domain"/>
    <property type="match status" value="1"/>
</dbReference>
<dbReference type="InterPro" id="IPR003520">
    <property type="entry name" value="Invas_InvE"/>
</dbReference>
<dbReference type="EMBL" id="NRQY01000001">
    <property type="protein sequence ID" value="RUT67133.1"/>
    <property type="molecule type" value="Genomic_DNA"/>
</dbReference>
<dbReference type="GO" id="GO:0030254">
    <property type="term" value="P:protein secretion by the type III secretion system"/>
    <property type="evidence" value="ECO:0007669"/>
    <property type="project" value="InterPro"/>
</dbReference>
<dbReference type="GO" id="GO:0009986">
    <property type="term" value="C:cell surface"/>
    <property type="evidence" value="ECO:0007669"/>
    <property type="project" value="InterPro"/>
</dbReference>
<sequence>MINGLPSAAIFRPSAAAQKQQTDVAAEQRPAENQTENHAEQMMDVMDDMAMVLSQFNRRQYGKDENISQLPASEQKSSAEGTETKLDRTVKWFAVSGRSVREFLDYVRNLFPDPSDYVMALRSLLRKLPFSAEEAAEIDAEIEQLLYGEFAQETRAGINIALKIRQYAPVTQLDCAQLRMVYRSYISWKFDILYLWKVWLEQYRKSRVKSLLNYVRDSLVCDMAAALPSCSHHSEFGELTTRLHTLNQLISLNDMFHQKITSLNCTEPVLTDELRMNQLLISGLGDYEAFQAETESLLSAAEDDKNRPLILQRLIVIFGEIPDVLFLQEAGKEQVVSFLKALMSRTINIL</sequence>
<reference evidence="3 4" key="1">
    <citation type="submission" date="2017-08" db="EMBL/GenBank/DDBJ databases">
        <title>Draft genome sequence of pheromone producing symbiont Morganella morganii, of the female New Zealand grass grub Costelytra giveni.</title>
        <authorList>
            <person name="Laugraud A."/>
            <person name="Young S.D."/>
            <person name="Hurst M.H."/>
        </authorList>
    </citation>
    <scope>NUCLEOTIDE SEQUENCE [LARGE SCALE GENOMIC DNA]</scope>
    <source>
        <strain evidence="3 4">MMsCG</strain>
    </source>
</reference>
<comment type="caution">
    <text evidence="3">The sequence shown here is derived from an EMBL/GenBank/DDBJ whole genome shotgun (WGS) entry which is preliminary data.</text>
</comment>
<evidence type="ECO:0000313" key="4">
    <source>
        <dbReference type="Proteomes" id="UP000286908"/>
    </source>
</evidence>
<feature type="region of interest" description="Disordered" evidence="1">
    <location>
        <begin position="13"/>
        <end position="36"/>
    </location>
</feature>
<dbReference type="GO" id="GO:0019867">
    <property type="term" value="C:outer membrane"/>
    <property type="evidence" value="ECO:0007669"/>
    <property type="project" value="InterPro"/>
</dbReference>
<accession>A0A433ZYC0</accession>
<gene>
    <name evidence="3" type="ORF">CKG00_12710</name>
</gene>
<evidence type="ECO:0000259" key="2">
    <source>
        <dbReference type="Pfam" id="PF07201"/>
    </source>
</evidence>
<dbReference type="AlphaFoldDB" id="A0A433ZYC0"/>
<dbReference type="Proteomes" id="UP000286908">
    <property type="component" value="Unassembled WGS sequence"/>
</dbReference>
<dbReference type="GO" id="GO:0050709">
    <property type="term" value="P:negative regulation of protein secretion"/>
    <property type="evidence" value="ECO:0007669"/>
    <property type="project" value="InterPro"/>
</dbReference>
<proteinExistence type="predicted"/>
<dbReference type="OrthoDB" id="7028879at2"/>